<dbReference type="Proteomes" id="UP000668403">
    <property type="component" value="Unassembled WGS sequence"/>
</dbReference>
<proteinExistence type="predicted"/>
<evidence type="ECO:0000313" key="2">
    <source>
        <dbReference type="EMBL" id="MBO2990256.1"/>
    </source>
</evidence>
<dbReference type="EMBL" id="JAGFBF010000005">
    <property type="protein sequence ID" value="MBO2990256.1"/>
    <property type="molecule type" value="Genomic_DNA"/>
</dbReference>
<gene>
    <name evidence="2" type="ORF">J4H85_09660</name>
</gene>
<accession>A0A939QE96</accession>
<dbReference type="AlphaFoldDB" id="A0A939QE96"/>
<dbReference type="RefSeq" id="WP_208239113.1">
    <property type="nucleotide sequence ID" value="NZ_BAAAQU010000002.1"/>
</dbReference>
<keyword evidence="1" id="KW-1133">Transmembrane helix</keyword>
<evidence type="ECO:0000256" key="1">
    <source>
        <dbReference type="SAM" id="Phobius"/>
    </source>
</evidence>
<protein>
    <submittedName>
        <fullName evidence="2">Uncharacterized protein</fullName>
    </submittedName>
</protein>
<name>A0A939QE96_9MICO</name>
<reference evidence="2" key="1">
    <citation type="submission" date="2021-03" db="EMBL/GenBank/DDBJ databases">
        <title>Leucobacter chromiisoli sp. nov., isolated from chromium-containing soil of chemical plant.</title>
        <authorList>
            <person name="Xu Z."/>
        </authorList>
    </citation>
    <scope>NUCLEOTIDE SEQUENCE</scope>
    <source>
        <strain evidence="2">K 70/01</strain>
    </source>
</reference>
<feature type="transmembrane region" description="Helical" evidence="1">
    <location>
        <begin position="12"/>
        <end position="32"/>
    </location>
</feature>
<sequence>MRRINGEKFGRWSLRLDAAYCVLLGLGVALFAERIAAGIALAPWLVAAIGIAVVVWAGGVLWMLSRILLRRALRLVMTANLLAALAVGLVSVTAATALIVVAIITVAVDIALFAVSQAVALRALPRPVRPALQ</sequence>
<organism evidence="2 3">
    <name type="scientific">Leucobacter tardus</name>
    <dbReference type="NCBI Taxonomy" id="501483"/>
    <lineage>
        <taxon>Bacteria</taxon>
        <taxon>Bacillati</taxon>
        <taxon>Actinomycetota</taxon>
        <taxon>Actinomycetes</taxon>
        <taxon>Micrococcales</taxon>
        <taxon>Microbacteriaceae</taxon>
        <taxon>Leucobacter</taxon>
    </lineage>
</organism>
<keyword evidence="3" id="KW-1185">Reference proteome</keyword>
<evidence type="ECO:0000313" key="3">
    <source>
        <dbReference type="Proteomes" id="UP000668403"/>
    </source>
</evidence>
<comment type="caution">
    <text evidence="2">The sequence shown here is derived from an EMBL/GenBank/DDBJ whole genome shotgun (WGS) entry which is preliminary data.</text>
</comment>
<keyword evidence="1" id="KW-0472">Membrane</keyword>
<keyword evidence="1" id="KW-0812">Transmembrane</keyword>
<feature type="transmembrane region" description="Helical" evidence="1">
    <location>
        <begin position="44"/>
        <end position="65"/>
    </location>
</feature>